<dbReference type="PANTHER" id="PTHR13386:SF1">
    <property type="entry name" value="HISTONE PARYLATION FACTOR 1"/>
    <property type="match status" value="1"/>
</dbReference>
<evidence type="ECO:0000313" key="8">
    <source>
        <dbReference type="Proteomes" id="UP000504635"/>
    </source>
</evidence>
<feature type="domain" description="PBZ-type" evidence="7">
    <location>
        <begin position="19"/>
        <end position="43"/>
    </location>
</feature>
<dbReference type="PANTHER" id="PTHR13386">
    <property type="entry name" value="HISTONE PARYLATION FACTOR 1"/>
    <property type="match status" value="1"/>
</dbReference>
<accession>A0A6J2YS43</accession>
<dbReference type="GO" id="GO:0072572">
    <property type="term" value="F:poly-ADP-D-ribose binding"/>
    <property type="evidence" value="ECO:0007669"/>
    <property type="project" value="TreeGrafter"/>
</dbReference>
<dbReference type="FunCoup" id="A0A6J2YS43">
    <property type="interactions" value="1252"/>
</dbReference>
<dbReference type="RefSeq" id="XP_030766903.1">
    <property type="nucleotide sequence ID" value="XM_030911043.1"/>
</dbReference>
<dbReference type="GeneID" id="115890731"/>
<dbReference type="Pfam" id="PF10228">
    <property type="entry name" value="HPF1"/>
    <property type="match status" value="1"/>
</dbReference>
<proteinExistence type="inferred from homology"/>
<keyword evidence="4" id="KW-0158">Chromosome</keyword>
<comment type="subcellular location">
    <subcellularLocation>
        <location evidence="2">Chromosome</location>
    </subcellularLocation>
    <subcellularLocation>
        <location evidence="1">Nucleus</location>
    </subcellularLocation>
</comment>
<dbReference type="Proteomes" id="UP000504635">
    <property type="component" value="Unplaced"/>
</dbReference>
<reference evidence="9" key="1">
    <citation type="submission" date="2025-08" db="UniProtKB">
        <authorList>
            <consortium name="RefSeq"/>
        </authorList>
    </citation>
    <scope>IDENTIFICATION</scope>
    <source>
        <tissue evidence="9">Gonads</tissue>
    </source>
</reference>
<dbReference type="InterPro" id="IPR019361">
    <property type="entry name" value="HPF1"/>
</dbReference>
<evidence type="ECO:0000256" key="4">
    <source>
        <dbReference type="ARBA" id="ARBA00022454"/>
    </source>
</evidence>
<feature type="compositionally biased region" description="Basic residues" evidence="6">
    <location>
        <begin position="35"/>
        <end position="47"/>
    </location>
</feature>
<dbReference type="InterPro" id="IPR019406">
    <property type="entry name" value="APLF_PBZ"/>
</dbReference>
<dbReference type="GO" id="GO:0042393">
    <property type="term" value="F:histone binding"/>
    <property type="evidence" value="ECO:0007669"/>
    <property type="project" value="InterPro"/>
</dbReference>
<dbReference type="KEGG" id="soy:115890731"/>
<evidence type="ECO:0000256" key="2">
    <source>
        <dbReference type="ARBA" id="ARBA00004286"/>
    </source>
</evidence>
<dbReference type="GO" id="GO:0005694">
    <property type="term" value="C:chromosome"/>
    <property type="evidence" value="ECO:0007669"/>
    <property type="project" value="UniProtKB-SubCell"/>
</dbReference>
<evidence type="ECO:0000259" key="7">
    <source>
        <dbReference type="Pfam" id="PF10283"/>
    </source>
</evidence>
<organism evidence="8 9">
    <name type="scientific">Sitophilus oryzae</name>
    <name type="common">Rice weevil</name>
    <name type="synonym">Curculio oryzae</name>
    <dbReference type="NCBI Taxonomy" id="7048"/>
    <lineage>
        <taxon>Eukaryota</taxon>
        <taxon>Metazoa</taxon>
        <taxon>Ecdysozoa</taxon>
        <taxon>Arthropoda</taxon>
        <taxon>Hexapoda</taxon>
        <taxon>Insecta</taxon>
        <taxon>Pterygota</taxon>
        <taxon>Neoptera</taxon>
        <taxon>Endopterygota</taxon>
        <taxon>Coleoptera</taxon>
        <taxon>Polyphaga</taxon>
        <taxon>Cucujiformia</taxon>
        <taxon>Curculionidae</taxon>
        <taxon>Dryophthorinae</taxon>
        <taxon>Sitophilus</taxon>
    </lineage>
</organism>
<feature type="region of interest" description="Disordered" evidence="6">
    <location>
        <begin position="33"/>
        <end position="60"/>
    </location>
</feature>
<keyword evidence="8" id="KW-1185">Reference proteome</keyword>
<protein>
    <submittedName>
        <fullName evidence="9">Histone PARylation factor 1</fullName>
    </submittedName>
</protein>
<sequence>MGDKGRTDGLEQKYERDSRIACKYGTKCYQQNPIHHQKYKHPPQKKHNNGEPTNSPKRIKLDVDPTKKEEINKVKETVKTQNEANTEISDTQMPDLNTPNQHEFLEAFQDLIDSDITTTPKDLDPKDFIQKKFLVEMPTDFYAFWDFCKSLKPNKPEEALKNIGLTLVGPYDVLAGKFNGIVDKPETMYLIHWRFYSDPPEFQTVLKADDKTGYHIGYFRDSPSELPVFLASNSANVDGILKVTGDNIFAAVNLYLDDVKKSGDPFKKMNVHKIQSALQKRAQELKLDLSERTQKIKDRDKKIVTRSFNKIGIVIPYNRKTQTGYRDLAVTNKELTKILDNIQKSRPEERQKFLSDLQLVLTNASIATDECDFGTGIELGQDILAHGVETLNGTIARFLASNYRLIGREAFAKIAEAHMKNRRKGTNLSII</sequence>
<dbReference type="AlphaFoldDB" id="A0A6J2YS43"/>
<evidence type="ECO:0000256" key="1">
    <source>
        <dbReference type="ARBA" id="ARBA00004123"/>
    </source>
</evidence>
<evidence type="ECO:0000256" key="6">
    <source>
        <dbReference type="SAM" id="MobiDB-lite"/>
    </source>
</evidence>
<dbReference type="OrthoDB" id="416496at2759"/>
<dbReference type="InParanoid" id="A0A6J2YS43"/>
<evidence type="ECO:0000313" key="9">
    <source>
        <dbReference type="RefSeq" id="XP_030766903.1"/>
    </source>
</evidence>
<gene>
    <name evidence="9" type="primary">LOC115890731</name>
</gene>
<dbReference type="Pfam" id="PF10283">
    <property type="entry name" value="zf-CCHH"/>
    <property type="match status" value="1"/>
</dbReference>
<evidence type="ECO:0000256" key="3">
    <source>
        <dbReference type="ARBA" id="ARBA00010803"/>
    </source>
</evidence>
<dbReference type="GO" id="GO:0006974">
    <property type="term" value="P:DNA damage response"/>
    <property type="evidence" value="ECO:0007669"/>
    <property type="project" value="InterPro"/>
</dbReference>
<dbReference type="GO" id="GO:0005634">
    <property type="term" value="C:nucleus"/>
    <property type="evidence" value="ECO:0007669"/>
    <property type="project" value="UniProtKB-SubCell"/>
</dbReference>
<keyword evidence="5" id="KW-0539">Nucleus</keyword>
<evidence type="ECO:0000256" key="5">
    <source>
        <dbReference type="ARBA" id="ARBA00023242"/>
    </source>
</evidence>
<name>A0A6J2YS43_SITOR</name>
<dbReference type="CTD" id="54969"/>
<comment type="similarity">
    <text evidence="3">Belongs to the HPF1 family.</text>
</comment>